<dbReference type="KEGG" id="agv:OJF2_58180"/>
<dbReference type="GO" id="GO:0005975">
    <property type="term" value="P:carbohydrate metabolic process"/>
    <property type="evidence" value="ECO:0007669"/>
    <property type="project" value="InterPro"/>
</dbReference>
<dbReference type="InterPro" id="IPR051913">
    <property type="entry name" value="GH2_Domain-Containing"/>
</dbReference>
<dbReference type="OrthoDB" id="9762066at2"/>
<protein>
    <submittedName>
        <fullName evidence="5">Beta-galactosidase</fullName>
        <ecNumber evidence="5">3.2.1.23</ecNumber>
    </submittedName>
</protein>
<dbReference type="InterPro" id="IPR023232">
    <property type="entry name" value="Glyco_hydro_2_AS"/>
</dbReference>
<dbReference type="NCBIfam" id="NF041463">
    <property type="entry name" value="GalB"/>
    <property type="match status" value="1"/>
</dbReference>
<proteinExistence type="inferred from homology"/>
<dbReference type="PROSITE" id="PS50022">
    <property type="entry name" value="FA58C_3"/>
    <property type="match status" value="1"/>
</dbReference>
<keyword evidence="6" id="KW-1185">Reference proteome</keyword>
<dbReference type="Gene3D" id="3.20.20.80">
    <property type="entry name" value="Glycosidases"/>
    <property type="match status" value="1"/>
</dbReference>
<sequence length="982" mass="108900">MSLSRSITIVAIAGLAASTFPARGQDVRSRTSFNEGWKFARFGPMPDGATRPEPGAPRKAIRVEASSEEAGRGNTADLALDGDPGTRWCAAGEGTQEWLEIDLGRAGPASSIEIDWEFRDLEYAYAIDEREGGRRADTLARGTSRRDARRIELSRPAHRIRIRISAPPAGKWASIREVRLYDSDRKAIDNESVPAGEAPWVTTFPDDDWRSLSVPHDWGIEGPFRDDLPGDTGKLPWKAIGWYRKHFRIPASDEGRRVFLDFDGAMANSRVWLNDREIGGWPYGYQPFRLELTKHLKYGGENVVAVRLDTVHWGSRWYPGGGLYRNVWLEKTSPVHVGHWGVFATTPGLTDEKGTVNLAVAVDNQGDGPAAISVRSEVHELASDGTPSRVAARSGAVEQSIPAGRSGHVTLSASVGNPRRWDLDHPDRYLARVVVEQAGKIVDVYDQPFGFRTIEFTPRDGVQLNGRRVFLKGTCNHHDLGPLGAALNVSALERQLTILKEMGDNALRTSHNPPAPELLDLADRMGFLVMVEAFDCWKEGKTANDYSRIFDAWHDRDLRAMVRRERNHPSVAFWSIGNEIAEQDGPGVARPLREIVRAEDPTRPVTAGCNQAKAGTNEFRTAVDVFGLNYNLWAYGRIVGFPPNADKPIYTSESSSCVSSRGEYFFPVERGKDSQANFQVSSYDVDAPPWAQPPDEVFEALDRNPAFFGEFVWTGFDYIGEPTPYNSDATNLLNFSDPTKKAEMKAQLEALGRLKVPSASSYFGILDLCGFRKDRFYIYQARWRPELPMAHVLPHWNWPERVGQATPVHVYTSGDEAELFQDGTSLGRKKRGRFEYRLRWDDVTYRPGGLEVVAYREGKEWARDRVSTTGEPAKLRISPERPGVRADGRDLAFFTVAVADGEGRTVPRSHNLVEFAVDGPGEIVAVGNGDATSHEPFQARRRSAYNGLCQVIVKGRPGSAGRITVRATSPGLAGADASVEAR</sequence>
<dbReference type="InterPro" id="IPR006102">
    <property type="entry name" value="Ig-like_GH2"/>
</dbReference>
<name>A0A5B9WB43_9BACT</name>
<evidence type="ECO:0000313" key="5">
    <source>
        <dbReference type="EMBL" id="QEH37231.1"/>
    </source>
</evidence>
<dbReference type="InterPro" id="IPR048229">
    <property type="entry name" value="GalB-like"/>
</dbReference>
<evidence type="ECO:0000256" key="2">
    <source>
        <dbReference type="ARBA" id="ARBA00022801"/>
    </source>
</evidence>
<dbReference type="GO" id="GO:0004565">
    <property type="term" value="F:beta-galactosidase activity"/>
    <property type="evidence" value="ECO:0007669"/>
    <property type="project" value="UniProtKB-EC"/>
</dbReference>
<evidence type="ECO:0000256" key="3">
    <source>
        <dbReference type="ARBA" id="ARBA00023295"/>
    </source>
</evidence>
<dbReference type="InterPro" id="IPR036156">
    <property type="entry name" value="Beta-gal/glucu_dom_sf"/>
</dbReference>
<dbReference type="InterPro" id="IPR008979">
    <property type="entry name" value="Galactose-bd-like_sf"/>
</dbReference>
<accession>A0A5B9WB43</accession>
<dbReference type="InterPro" id="IPR013783">
    <property type="entry name" value="Ig-like_fold"/>
</dbReference>
<dbReference type="PRINTS" id="PR00132">
    <property type="entry name" value="GLHYDRLASE2"/>
</dbReference>
<dbReference type="Pfam" id="PF18565">
    <property type="entry name" value="Glyco_hydro2_C5"/>
    <property type="match status" value="1"/>
</dbReference>
<keyword evidence="2 5" id="KW-0378">Hydrolase</keyword>
<feature type="domain" description="F5/8 type C" evidence="4">
    <location>
        <begin position="49"/>
        <end position="183"/>
    </location>
</feature>
<dbReference type="SUPFAM" id="SSF49785">
    <property type="entry name" value="Galactose-binding domain-like"/>
    <property type="match status" value="2"/>
</dbReference>
<dbReference type="PANTHER" id="PTHR42732">
    <property type="entry name" value="BETA-GALACTOSIDASE"/>
    <property type="match status" value="1"/>
</dbReference>
<dbReference type="RefSeq" id="WP_148596819.1">
    <property type="nucleotide sequence ID" value="NZ_CP042997.1"/>
</dbReference>
<evidence type="ECO:0000259" key="4">
    <source>
        <dbReference type="PROSITE" id="PS50022"/>
    </source>
</evidence>
<organism evidence="5 6">
    <name type="scientific">Aquisphaera giovannonii</name>
    <dbReference type="NCBI Taxonomy" id="406548"/>
    <lineage>
        <taxon>Bacteria</taxon>
        <taxon>Pseudomonadati</taxon>
        <taxon>Planctomycetota</taxon>
        <taxon>Planctomycetia</taxon>
        <taxon>Isosphaerales</taxon>
        <taxon>Isosphaeraceae</taxon>
        <taxon>Aquisphaera</taxon>
    </lineage>
</organism>
<dbReference type="EMBL" id="CP042997">
    <property type="protein sequence ID" value="QEH37231.1"/>
    <property type="molecule type" value="Genomic_DNA"/>
</dbReference>
<dbReference type="AlphaFoldDB" id="A0A5B9WB43"/>
<dbReference type="Proteomes" id="UP000324233">
    <property type="component" value="Chromosome"/>
</dbReference>
<dbReference type="InterPro" id="IPR040605">
    <property type="entry name" value="Glyco_hydro2_dom5"/>
</dbReference>
<dbReference type="Pfam" id="PF02836">
    <property type="entry name" value="Glyco_hydro_2_C"/>
    <property type="match status" value="1"/>
</dbReference>
<dbReference type="EC" id="3.2.1.23" evidence="5"/>
<dbReference type="InterPro" id="IPR006103">
    <property type="entry name" value="Glyco_hydro_2_cat"/>
</dbReference>
<dbReference type="InterPro" id="IPR017853">
    <property type="entry name" value="GH"/>
</dbReference>
<dbReference type="InterPro" id="IPR000421">
    <property type="entry name" value="FA58C"/>
</dbReference>
<evidence type="ECO:0000313" key="6">
    <source>
        <dbReference type="Proteomes" id="UP000324233"/>
    </source>
</evidence>
<dbReference type="SUPFAM" id="SSF51445">
    <property type="entry name" value="(Trans)glycosidases"/>
    <property type="match status" value="1"/>
</dbReference>
<dbReference type="SUPFAM" id="SSF49303">
    <property type="entry name" value="beta-Galactosidase/glucuronidase domain"/>
    <property type="match status" value="1"/>
</dbReference>
<dbReference type="Pfam" id="PF00703">
    <property type="entry name" value="Glyco_hydro_2"/>
    <property type="match status" value="1"/>
</dbReference>
<dbReference type="PROSITE" id="PS00608">
    <property type="entry name" value="GLYCOSYL_HYDROL_F2_2"/>
    <property type="match status" value="1"/>
</dbReference>
<dbReference type="InterPro" id="IPR006101">
    <property type="entry name" value="Glyco_hydro_2"/>
</dbReference>
<reference evidence="5 6" key="1">
    <citation type="submission" date="2019-08" db="EMBL/GenBank/DDBJ databases">
        <title>Deep-cultivation of Planctomycetes and their phenomic and genomic characterization uncovers novel biology.</title>
        <authorList>
            <person name="Wiegand S."/>
            <person name="Jogler M."/>
            <person name="Boedeker C."/>
            <person name="Pinto D."/>
            <person name="Vollmers J."/>
            <person name="Rivas-Marin E."/>
            <person name="Kohn T."/>
            <person name="Peeters S.H."/>
            <person name="Heuer A."/>
            <person name="Rast P."/>
            <person name="Oberbeckmann S."/>
            <person name="Bunk B."/>
            <person name="Jeske O."/>
            <person name="Meyerdierks A."/>
            <person name="Storesund J.E."/>
            <person name="Kallscheuer N."/>
            <person name="Luecker S."/>
            <person name="Lage O.M."/>
            <person name="Pohl T."/>
            <person name="Merkel B.J."/>
            <person name="Hornburger P."/>
            <person name="Mueller R.-W."/>
            <person name="Bruemmer F."/>
            <person name="Labrenz M."/>
            <person name="Spormann A.M."/>
            <person name="Op den Camp H."/>
            <person name="Overmann J."/>
            <person name="Amann R."/>
            <person name="Jetten M.S.M."/>
            <person name="Mascher T."/>
            <person name="Medema M.H."/>
            <person name="Devos D.P."/>
            <person name="Kaster A.-K."/>
            <person name="Ovreas L."/>
            <person name="Rohde M."/>
            <person name="Galperin M.Y."/>
            <person name="Jogler C."/>
        </authorList>
    </citation>
    <scope>NUCLEOTIDE SEQUENCE [LARGE SCALE GENOMIC DNA]</scope>
    <source>
        <strain evidence="5 6">OJF2</strain>
    </source>
</reference>
<dbReference type="InterPro" id="IPR032311">
    <property type="entry name" value="DUF4982"/>
</dbReference>
<evidence type="ECO:0000256" key="1">
    <source>
        <dbReference type="ARBA" id="ARBA00007401"/>
    </source>
</evidence>
<dbReference type="PANTHER" id="PTHR42732:SF1">
    <property type="entry name" value="BETA-MANNOSIDASE"/>
    <property type="match status" value="1"/>
</dbReference>
<gene>
    <name evidence="5" type="primary">lacZ</name>
    <name evidence="5" type="ORF">OJF2_58180</name>
</gene>
<dbReference type="Pfam" id="PF00754">
    <property type="entry name" value="F5_F8_type_C"/>
    <property type="match status" value="1"/>
</dbReference>
<dbReference type="Gene3D" id="2.60.120.260">
    <property type="entry name" value="Galactose-binding domain-like"/>
    <property type="match status" value="2"/>
</dbReference>
<dbReference type="Gene3D" id="2.60.40.10">
    <property type="entry name" value="Immunoglobulins"/>
    <property type="match status" value="3"/>
</dbReference>
<keyword evidence="3 5" id="KW-0326">Glycosidase</keyword>
<dbReference type="Pfam" id="PF16355">
    <property type="entry name" value="DUF4982"/>
    <property type="match status" value="1"/>
</dbReference>
<comment type="similarity">
    <text evidence="1">Belongs to the glycosyl hydrolase 2 family.</text>
</comment>